<organism evidence="4 5">
    <name type="scientific">Ficus carica</name>
    <name type="common">Common fig</name>
    <dbReference type="NCBI Taxonomy" id="3494"/>
    <lineage>
        <taxon>Eukaryota</taxon>
        <taxon>Viridiplantae</taxon>
        <taxon>Streptophyta</taxon>
        <taxon>Embryophyta</taxon>
        <taxon>Tracheophyta</taxon>
        <taxon>Spermatophyta</taxon>
        <taxon>Magnoliopsida</taxon>
        <taxon>eudicotyledons</taxon>
        <taxon>Gunneridae</taxon>
        <taxon>Pentapetalae</taxon>
        <taxon>rosids</taxon>
        <taxon>fabids</taxon>
        <taxon>Rosales</taxon>
        <taxon>Moraceae</taxon>
        <taxon>Ficeae</taxon>
        <taxon>Ficus</taxon>
    </lineage>
</organism>
<dbReference type="PANTHER" id="PTHR47934">
    <property type="entry name" value="PENTATRICOPEPTIDE REPEAT-CONTAINING PROTEIN PET309, MITOCHONDRIAL"/>
    <property type="match status" value="1"/>
</dbReference>
<feature type="repeat" description="PPR" evidence="3">
    <location>
        <begin position="760"/>
        <end position="794"/>
    </location>
</feature>
<gene>
    <name evidence="4" type="ORF">TIFTF001_023823</name>
</gene>
<evidence type="ECO:0000256" key="3">
    <source>
        <dbReference type="PROSITE-ProRule" id="PRU00708"/>
    </source>
</evidence>
<dbReference type="InterPro" id="IPR051114">
    <property type="entry name" value="Mito_RNA_Proc_CCM1"/>
</dbReference>
<dbReference type="GO" id="GO:0003729">
    <property type="term" value="F:mRNA binding"/>
    <property type="evidence" value="ECO:0007669"/>
    <property type="project" value="TreeGrafter"/>
</dbReference>
<dbReference type="EMBL" id="BTGU01000053">
    <property type="protein sequence ID" value="GMN54696.1"/>
    <property type="molecule type" value="Genomic_DNA"/>
</dbReference>
<dbReference type="FunFam" id="1.25.40.10:FF:003312">
    <property type="entry name" value="Predicted protein"/>
    <property type="match status" value="1"/>
</dbReference>
<feature type="repeat" description="PPR" evidence="3">
    <location>
        <begin position="297"/>
        <end position="331"/>
    </location>
</feature>
<feature type="repeat" description="PPR" evidence="3">
    <location>
        <begin position="509"/>
        <end position="543"/>
    </location>
</feature>
<feature type="repeat" description="PPR" evidence="3">
    <location>
        <begin position="157"/>
        <end position="191"/>
    </location>
</feature>
<accession>A0AA88B0A7</accession>
<dbReference type="FunFam" id="1.25.40.10:FF:000554">
    <property type="entry name" value="Pentatricopeptide repeat-containing protein At2g41720"/>
    <property type="match status" value="1"/>
</dbReference>
<feature type="repeat" description="PPR" evidence="3">
    <location>
        <begin position="655"/>
        <end position="689"/>
    </location>
</feature>
<dbReference type="InterPro" id="IPR011990">
    <property type="entry name" value="TPR-like_helical_dom_sf"/>
</dbReference>
<keyword evidence="5" id="KW-1185">Reference proteome</keyword>
<dbReference type="NCBIfam" id="TIGR00756">
    <property type="entry name" value="PPR"/>
    <property type="match status" value="14"/>
</dbReference>
<comment type="similarity">
    <text evidence="1">Belongs to the PPR family. P subfamily.</text>
</comment>
<dbReference type="Pfam" id="PF13041">
    <property type="entry name" value="PPR_2"/>
    <property type="match status" value="4"/>
</dbReference>
<name>A0AA88B0A7_FICCA</name>
<feature type="repeat" description="PPR" evidence="3">
    <location>
        <begin position="439"/>
        <end position="473"/>
    </location>
</feature>
<dbReference type="Pfam" id="PF01535">
    <property type="entry name" value="PPR"/>
    <property type="match status" value="1"/>
</dbReference>
<feature type="repeat" description="PPR" evidence="3">
    <location>
        <begin position="620"/>
        <end position="654"/>
    </location>
</feature>
<comment type="caution">
    <text evidence="4">The sequence shown here is derived from an EMBL/GenBank/DDBJ whole genome shotgun (WGS) entry which is preliminary data.</text>
</comment>
<evidence type="ECO:0000256" key="1">
    <source>
        <dbReference type="ARBA" id="ARBA00007626"/>
    </source>
</evidence>
<dbReference type="Gene3D" id="1.25.40.10">
    <property type="entry name" value="Tetratricopeptide repeat domain"/>
    <property type="match status" value="6"/>
</dbReference>
<evidence type="ECO:0000256" key="2">
    <source>
        <dbReference type="ARBA" id="ARBA00022737"/>
    </source>
</evidence>
<dbReference type="AlphaFoldDB" id="A0AA88B0A7"/>
<feature type="repeat" description="PPR" evidence="3">
    <location>
        <begin position="227"/>
        <end position="261"/>
    </location>
</feature>
<dbReference type="Proteomes" id="UP001187192">
    <property type="component" value="Unassembled WGS sequence"/>
</dbReference>
<feature type="repeat" description="PPR" evidence="3">
    <location>
        <begin position="334"/>
        <end position="368"/>
    </location>
</feature>
<feature type="repeat" description="PPR" evidence="3">
    <location>
        <begin position="404"/>
        <end position="438"/>
    </location>
</feature>
<feature type="repeat" description="PPR" evidence="3">
    <location>
        <begin position="192"/>
        <end position="226"/>
    </location>
</feature>
<dbReference type="GO" id="GO:0006396">
    <property type="term" value="P:RNA processing"/>
    <property type="evidence" value="ECO:0007669"/>
    <property type="project" value="TreeGrafter"/>
</dbReference>
<dbReference type="GO" id="GO:0007005">
    <property type="term" value="P:mitochondrion organization"/>
    <property type="evidence" value="ECO:0007669"/>
    <property type="project" value="TreeGrafter"/>
</dbReference>
<dbReference type="PANTHER" id="PTHR47934:SF6">
    <property type="entry name" value="MITOCHONDRIAL GROUP I INTRON SPLICING FACTOR CCM1-RELATED"/>
    <property type="match status" value="1"/>
</dbReference>
<evidence type="ECO:0008006" key="6">
    <source>
        <dbReference type="Google" id="ProtNLM"/>
    </source>
</evidence>
<dbReference type="Pfam" id="PF13812">
    <property type="entry name" value="PPR_3"/>
    <property type="match status" value="4"/>
</dbReference>
<evidence type="ECO:0000313" key="5">
    <source>
        <dbReference type="Proteomes" id="UP001187192"/>
    </source>
</evidence>
<feature type="repeat" description="PPR" evidence="3">
    <location>
        <begin position="369"/>
        <end position="403"/>
    </location>
</feature>
<evidence type="ECO:0000313" key="4">
    <source>
        <dbReference type="EMBL" id="GMN54696.1"/>
    </source>
</evidence>
<dbReference type="InterPro" id="IPR002885">
    <property type="entry name" value="PPR_rpt"/>
</dbReference>
<dbReference type="PROSITE" id="PS51375">
    <property type="entry name" value="PPR"/>
    <property type="match status" value="14"/>
</dbReference>
<sequence>MVTVLQPASLLKLSHRAEPLLTGNSVLCSSQKSTTTAKSRTDSAFEEKKHVSVDYDRGTHEASTRLAGLRKADIPGRHRLQVQSDRFQKDWAVSEVADRLYELRRWDDVEGLLNCWVGRFSRKNFPLLIKEMARRGSLEHCARVFSWMKNQKNYCARTDIYNMMIRLYARHNQTDQARGLFFEMQEWRCKPDAETYNALINAHGRAGQWRWAMNIMEDMLRAAIPPSRSTYNNLINACGSSGNWREALKVCKKMTDNGVGPDLVTHNIILSAYKTGAQYSKALSYFELMKGTGIRPDTTTLNIVIHCLTKLGQYGKVMEIFNSMRHRRAECHPDVVTFTSIIHMYSVRGQIEDCRAVFDTMVAEGLKPNIVSYNTLLGAYASHGLDKEALSVFNEIKQSGFRPDIVSYTSLLNAYGRSKQPRKAAEVFEMMKKDKWTPNLVSYNALIDAYGSSGLLVEAVEVLREMEQNGIQPNIVSICTLLAACGRCGQKVNIDAVLSAAKLRGIKLNTVAYNSAIGSYMNMGENEKAISLYRYLRKKKLKPDSVTYTLLISGCCGMSRYDEALSFFDEMMDLKVPLSKEVCSSAICAYSKQASALARGKLTKAESVFDLMKADGFCPDVVLYTAMLHAYIAAEYWEKACTLFEEMETIGIQPDSIAYSTVMRALNKGGQSSKVPILAEHMREKGIPFCDSIFFEIISACSLLRDWKTTINLIKLMEPSLPVVSTGVINQLLLFLGRSGKVETTMKLFYKIVASGAEINTSTYSILLKNLLSAGNWRKYIEVLQWMEDAGIEPSNSMYLDISTYAQKSGGVDYAAIIQERLGMWIHIYFLYGASLPGTKLNVAGNGNFSLIAITEMARCLELGILIAWTRERLELSTHLN</sequence>
<feature type="repeat" description="PPR" evidence="3">
    <location>
        <begin position="544"/>
        <end position="578"/>
    </location>
</feature>
<dbReference type="GO" id="GO:0005739">
    <property type="term" value="C:mitochondrion"/>
    <property type="evidence" value="ECO:0007669"/>
    <property type="project" value="TreeGrafter"/>
</dbReference>
<reference evidence="4" key="1">
    <citation type="submission" date="2023-07" db="EMBL/GenBank/DDBJ databases">
        <title>draft genome sequence of fig (Ficus carica).</title>
        <authorList>
            <person name="Takahashi T."/>
            <person name="Nishimura K."/>
        </authorList>
    </citation>
    <scope>NUCLEOTIDE SEQUENCE</scope>
</reference>
<feature type="repeat" description="PPR" evidence="3">
    <location>
        <begin position="262"/>
        <end position="296"/>
    </location>
</feature>
<dbReference type="FunFam" id="1.25.40.10:FF:001209">
    <property type="entry name" value="Os07g0213300 protein"/>
    <property type="match status" value="1"/>
</dbReference>
<keyword evidence="2" id="KW-0677">Repeat</keyword>
<protein>
    <recommendedName>
        <fullName evidence="6">Pentatricopeptide repeat-containing protein</fullName>
    </recommendedName>
</protein>
<proteinExistence type="inferred from homology"/>